<evidence type="ECO:0000313" key="2">
    <source>
        <dbReference type="EMBL" id="KAK3762486.1"/>
    </source>
</evidence>
<comment type="caution">
    <text evidence="2">The sequence shown here is derived from an EMBL/GenBank/DDBJ whole genome shotgun (WGS) entry which is preliminary data.</text>
</comment>
<protein>
    <submittedName>
        <fullName evidence="2">Uncharacterized protein</fullName>
    </submittedName>
</protein>
<feature type="region of interest" description="Disordered" evidence="1">
    <location>
        <begin position="1"/>
        <end position="20"/>
    </location>
</feature>
<dbReference type="AlphaFoldDB" id="A0AAE0Z560"/>
<feature type="compositionally biased region" description="Polar residues" evidence="1">
    <location>
        <begin position="52"/>
        <end position="70"/>
    </location>
</feature>
<proteinExistence type="predicted"/>
<dbReference type="Proteomes" id="UP001283361">
    <property type="component" value="Unassembled WGS sequence"/>
</dbReference>
<dbReference type="EMBL" id="JAWDGP010004710">
    <property type="protein sequence ID" value="KAK3762486.1"/>
    <property type="molecule type" value="Genomic_DNA"/>
</dbReference>
<evidence type="ECO:0000313" key="3">
    <source>
        <dbReference type="Proteomes" id="UP001283361"/>
    </source>
</evidence>
<evidence type="ECO:0000256" key="1">
    <source>
        <dbReference type="SAM" id="MobiDB-lite"/>
    </source>
</evidence>
<accession>A0AAE0Z560</accession>
<organism evidence="2 3">
    <name type="scientific">Elysia crispata</name>
    <name type="common">lettuce slug</name>
    <dbReference type="NCBI Taxonomy" id="231223"/>
    <lineage>
        <taxon>Eukaryota</taxon>
        <taxon>Metazoa</taxon>
        <taxon>Spiralia</taxon>
        <taxon>Lophotrochozoa</taxon>
        <taxon>Mollusca</taxon>
        <taxon>Gastropoda</taxon>
        <taxon>Heterobranchia</taxon>
        <taxon>Euthyneura</taxon>
        <taxon>Panpulmonata</taxon>
        <taxon>Sacoglossa</taxon>
        <taxon>Placobranchoidea</taxon>
        <taxon>Plakobranchidae</taxon>
        <taxon>Elysia</taxon>
    </lineage>
</organism>
<keyword evidence="3" id="KW-1185">Reference proteome</keyword>
<sequence length="137" mass="14935">MLNFNHSIFTSSPSPPSLSPSFLTRPPLLLTCPDKCSSSPGSDRYETPWAPNPTTSSGWSEPTNRLQGSRTSRKLKASSNLRVEVPTSASLKPVRIGLIHDIRYQMTLPELLPASITDADPSCIGLLDDAELHALFM</sequence>
<feature type="region of interest" description="Disordered" evidence="1">
    <location>
        <begin position="33"/>
        <end position="79"/>
    </location>
</feature>
<reference evidence="2" key="1">
    <citation type="journal article" date="2023" name="G3 (Bethesda)">
        <title>A reference genome for the long-term kleptoplast-retaining sea slug Elysia crispata morphotype clarki.</title>
        <authorList>
            <person name="Eastman K.E."/>
            <person name="Pendleton A.L."/>
            <person name="Shaikh M.A."/>
            <person name="Suttiyut T."/>
            <person name="Ogas R."/>
            <person name="Tomko P."/>
            <person name="Gavelis G."/>
            <person name="Widhalm J.R."/>
            <person name="Wisecaver J.H."/>
        </authorList>
    </citation>
    <scope>NUCLEOTIDE SEQUENCE</scope>
    <source>
        <strain evidence="2">ECLA1</strain>
    </source>
</reference>
<gene>
    <name evidence="2" type="ORF">RRG08_009874</name>
</gene>
<name>A0AAE0Z560_9GAST</name>